<protein>
    <submittedName>
        <fullName evidence="1">SETMR methyltransferase</fullName>
    </submittedName>
</protein>
<organism evidence="1 2">
    <name type="scientific">Pseudoatta argentina</name>
    <dbReference type="NCBI Taxonomy" id="621737"/>
    <lineage>
        <taxon>Eukaryota</taxon>
        <taxon>Metazoa</taxon>
        <taxon>Ecdysozoa</taxon>
        <taxon>Arthropoda</taxon>
        <taxon>Hexapoda</taxon>
        <taxon>Insecta</taxon>
        <taxon>Pterygota</taxon>
        <taxon>Neoptera</taxon>
        <taxon>Endopterygota</taxon>
        <taxon>Hymenoptera</taxon>
        <taxon>Apocrita</taxon>
        <taxon>Aculeata</taxon>
        <taxon>Formicoidea</taxon>
        <taxon>Formicidae</taxon>
        <taxon>Myrmicinae</taxon>
        <taxon>Pseudoatta</taxon>
    </lineage>
</organism>
<gene>
    <name evidence="1" type="primary">Setmar_131</name>
    <name evidence="1" type="ORF">G6Z78_0000138</name>
</gene>
<feature type="non-terminal residue" evidence="1">
    <location>
        <position position="1"/>
    </location>
</feature>
<dbReference type="EMBL" id="JAANIA010002128">
    <property type="protein sequence ID" value="KAG5317708.1"/>
    <property type="molecule type" value="Genomic_DNA"/>
</dbReference>
<evidence type="ECO:0000313" key="1">
    <source>
        <dbReference type="EMBL" id="KAG5317708.1"/>
    </source>
</evidence>
<dbReference type="PANTHER" id="PTHR33327">
    <property type="entry name" value="ENDONUCLEASE"/>
    <property type="match status" value="1"/>
</dbReference>
<dbReference type="GO" id="GO:0032259">
    <property type="term" value="P:methylation"/>
    <property type="evidence" value="ECO:0007669"/>
    <property type="project" value="UniProtKB-KW"/>
</dbReference>
<reference evidence="1" key="1">
    <citation type="submission" date="2020-02" db="EMBL/GenBank/DDBJ databases">
        <title>Relaxed selection underlies rapid genomic changes in the transitions from sociality to social parasitism in ants.</title>
        <authorList>
            <person name="Bi X."/>
        </authorList>
    </citation>
    <scope>NUCLEOTIDE SEQUENCE</scope>
    <source>
        <strain evidence="1">BGI-DK2014c</strain>
        <tissue evidence="1">Whole body</tissue>
    </source>
</reference>
<keyword evidence="1" id="KW-0808">Transferase</keyword>
<keyword evidence="1" id="KW-0489">Methyltransferase</keyword>
<feature type="non-terminal residue" evidence="1">
    <location>
        <position position="199"/>
    </location>
</feature>
<evidence type="ECO:0000313" key="2">
    <source>
        <dbReference type="Proteomes" id="UP000668214"/>
    </source>
</evidence>
<dbReference type="PANTHER" id="PTHR33327:SF3">
    <property type="entry name" value="RNA-DIRECTED DNA POLYMERASE"/>
    <property type="match status" value="1"/>
</dbReference>
<sequence length="199" mass="23025">MEINKEKIRYILQYYYNYTLSKSAAQKWFARFCTGNFDVKDESRSGRPITEKSDEIMEKVERDKHASTMEIARELGIDHKTVLNHLHKKKLDWVPHELSITNMIVKSFADSVKKKLRRLLNEVALGDRRPSQLLRRMRDLAQNGASEEVLKSLWLQRLPQQVQAILIASKHELEEVSQLADRITDVLSTGVNAVAVVTH</sequence>
<dbReference type="AlphaFoldDB" id="A0A836ELM8"/>
<name>A0A836ELM8_9HYME</name>
<comment type="caution">
    <text evidence="1">The sequence shown here is derived from an EMBL/GenBank/DDBJ whole genome shotgun (WGS) entry which is preliminary data.</text>
</comment>
<proteinExistence type="predicted"/>
<dbReference type="GO" id="GO:0008168">
    <property type="term" value="F:methyltransferase activity"/>
    <property type="evidence" value="ECO:0007669"/>
    <property type="project" value="UniProtKB-KW"/>
</dbReference>
<dbReference type="Proteomes" id="UP000668214">
    <property type="component" value="Unassembled WGS sequence"/>
</dbReference>
<accession>A0A836ELM8</accession>
<keyword evidence="2" id="KW-1185">Reference proteome</keyword>